<keyword evidence="3" id="KW-1185">Reference proteome</keyword>
<reference evidence="2 3" key="1">
    <citation type="submission" date="2020-08" db="EMBL/GenBank/DDBJ databases">
        <title>Genomic Encyclopedia of Type Strains, Phase III (KMG-III): the genomes of soil and plant-associated and newly described type strains.</title>
        <authorList>
            <person name="Whitman W."/>
        </authorList>
    </citation>
    <scope>NUCLEOTIDE SEQUENCE [LARGE SCALE GENOMIC DNA]</scope>
    <source>
        <strain evidence="2 3">CECT 8840</strain>
    </source>
</reference>
<protein>
    <recommendedName>
        <fullName evidence="4">Streptomyces killer toxin-like beta/gamma crystallin domain-containing protein</fullName>
    </recommendedName>
</protein>
<evidence type="ECO:0008006" key="4">
    <source>
        <dbReference type="Google" id="ProtNLM"/>
    </source>
</evidence>
<comment type="caution">
    <text evidence="2">The sequence shown here is derived from an EMBL/GenBank/DDBJ whole genome shotgun (WGS) entry which is preliminary data.</text>
</comment>
<dbReference type="RefSeq" id="WP_184715107.1">
    <property type="nucleotide sequence ID" value="NZ_JACHJP010000002.1"/>
</dbReference>
<evidence type="ECO:0000313" key="3">
    <source>
        <dbReference type="Proteomes" id="UP000552644"/>
    </source>
</evidence>
<evidence type="ECO:0000313" key="2">
    <source>
        <dbReference type="EMBL" id="MBB4916176.1"/>
    </source>
</evidence>
<organism evidence="2 3">
    <name type="scientific">Streptosporangium saharense</name>
    <dbReference type="NCBI Taxonomy" id="1706840"/>
    <lineage>
        <taxon>Bacteria</taxon>
        <taxon>Bacillati</taxon>
        <taxon>Actinomycetota</taxon>
        <taxon>Actinomycetes</taxon>
        <taxon>Streptosporangiales</taxon>
        <taxon>Streptosporangiaceae</taxon>
        <taxon>Streptosporangium</taxon>
    </lineage>
</organism>
<dbReference type="EMBL" id="JACHJP010000002">
    <property type="protein sequence ID" value="MBB4916176.1"/>
    <property type="molecule type" value="Genomic_DNA"/>
</dbReference>
<gene>
    <name evidence="2" type="ORF">FHS44_003261</name>
</gene>
<feature type="signal peptide" evidence="1">
    <location>
        <begin position="1"/>
        <end position="30"/>
    </location>
</feature>
<dbReference type="AlphaFoldDB" id="A0A7W7QM89"/>
<name>A0A7W7QM89_9ACTN</name>
<sequence>MKTRLRALALSATTLLTGALLVGGAAGANAAPDNCTVSTSGSYASSYCASGSGQHQIAITVLHANPSVGYVYNTGPWVSAGATSTAYIPPGTIVSIRTNKR</sequence>
<proteinExistence type="predicted"/>
<accession>A0A7W7QM89</accession>
<dbReference type="Proteomes" id="UP000552644">
    <property type="component" value="Unassembled WGS sequence"/>
</dbReference>
<evidence type="ECO:0000256" key="1">
    <source>
        <dbReference type="SAM" id="SignalP"/>
    </source>
</evidence>
<feature type="chain" id="PRO_5031098498" description="Streptomyces killer toxin-like beta/gamma crystallin domain-containing protein" evidence="1">
    <location>
        <begin position="31"/>
        <end position="101"/>
    </location>
</feature>
<keyword evidence="1" id="KW-0732">Signal</keyword>